<dbReference type="Pfam" id="PF00383">
    <property type="entry name" value="dCMP_cyt_deam_1"/>
    <property type="match status" value="1"/>
</dbReference>
<feature type="binding site" evidence="8">
    <location>
        <position position="81"/>
    </location>
    <ligand>
        <name>Zn(2+)</name>
        <dbReference type="ChEBI" id="CHEBI:29105"/>
        <note>catalytic</note>
    </ligand>
</feature>
<dbReference type="GO" id="GO:0008270">
    <property type="term" value="F:zinc ion binding"/>
    <property type="evidence" value="ECO:0007669"/>
    <property type="project" value="UniProtKB-UniRule"/>
</dbReference>
<comment type="cofactor">
    <cofactor evidence="8">
        <name>Zn(2+)</name>
        <dbReference type="ChEBI" id="CHEBI:29105"/>
    </cofactor>
    <text evidence="8">Binds 1 zinc ion per subunit.</text>
</comment>
<feature type="domain" description="CMP/dCMP-type deaminase" evidence="9">
    <location>
        <begin position="1"/>
        <end position="122"/>
    </location>
</feature>
<dbReference type="RefSeq" id="WP_049684271.1">
    <property type="nucleotide sequence ID" value="NZ_CP009170.1"/>
</dbReference>
<comment type="similarity">
    <text evidence="1">Belongs to the cytidine and deoxycytidylate deaminase family. ADAT2 subfamily.</text>
</comment>
<dbReference type="EC" id="3.5.4.33" evidence="8"/>
<evidence type="ECO:0000259" key="9">
    <source>
        <dbReference type="PROSITE" id="PS51747"/>
    </source>
</evidence>
<evidence type="ECO:0000256" key="3">
    <source>
        <dbReference type="ARBA" id="ARBA00022694"/>
    </source>
</evidence>
<dbReference type="PROSITE" id="PS00903">
    <property type="entry name" value="CYT_DCMP_DEAMINASES_1"/>
    <property type="match status" value="1"/>
</dbReference>
<dbReference type="AlphaFoldDB" id="A0A097AN61"/>
<comment type="function">
    <text evidence="8">Catalyzes the deamination of adenosine to inosine at the wobble position 34 of tRNA(Arg2).</text>
</comment>
<protein>
    <recommendedName>
        <fullName evidence="8">tRNA-specific adenosine deaminase</fullName>
        <ecNumber evidence="8">3.5.4.33</ecNumber>
    </recommendedName>
</protein>
<gene>
    <name evidence="8 10" type="primary">tadA</name>
    <name evidence="10" type="ORF">TKV_c00390</name>
</gene>
<dbReference type="GO" id="GO:0002100">
    <property type="term" value="P:tRNA wobble adenosine to inosine editing"/>
    <property type="evidence" value="ECO:0007669"/>
    <property type="project" value="UniProtKB-UniRule"/>
</dbReference>
<dbReference type="InterPro" id="IPR002125">
    <property type="entry name" value="CMP_dCMP_dom"/>
</dbReference>
<dbReference type="PANTHER" id="PTHR11079">
    <property type="entry name" value="CYTOSINE DEAMINASE FAMILY MEMBER"/>
    <property type="match status" value="1"/>
</dbReference>
<comment type="catalytic activity">
    <reaction evidence="7 8">
        <text>adenosine(34) in tRNA + H2O + H(+) = inosine(34) in tRNA + NH4(+)</text>
        <dbReference type="Rhea" id="RHEA:43168"/>
        <dbReference type="Rhea" id="RHEA-COMP:10373"/>
        <dbReference type="Rhea" id="RHEA-COMP:10374"/>
        <dbReference type="ChEBI" id="CHEBI:15377"/>
        <dbReference type="ChEBI" id="CHEBI:15378"/>
        <dbReference type="ChEBI" id="CHEBI:28938"/>
        <dbReference type="ChEBI" id="CHEBI:74411"/>
        <dbReference type="ChEBI" id="CHEBI:82852"/>
        <dbReference type="EC" id="3.5.4.33"/>
    </reaction>
</comment>
<evidence type="ECO:0000256" key="8">
    <source>
        <dbReference type="HAMAP-Rule" id="MF_00972"/>
    </source>
</evidence>
<evidence type="ECO:0000313" key="11">
    <source>
        <dbReference type="Proteomes" id="UP000029669"/>
    </source>
</evidence>
<keyword evidence="5 8" id="KW-0378">Hydrolase</keyword>
<feature type="active site" description="Proton donor" evidence="8">
    <location>
        <position position="53"/>
    </location>
</feature>
<dbReference type="EMBL" id="CP009170">
    <property type="protein sequence ID" value="AIS51255.1"/>
    <property type="molecule type" value="Genomic_DNA"/>
</dbReference>
<dbReference type="FunFam" id="3.40.140.10:FF:000005">
    <property type="entry name" value="tRNA-specific adenosine deaminase"/>
    <property type="match status" value="1"/>
</dbReference>
<organism evidence="10 11">
    <name type="scientific">Thermoanaerobacter kivui</name>
    <name type="common">Acetogenium kivui</name>
    <dbReference type="NCBI Taxonomy" id="2325"/>
    <lineage>
        <taxon>Bacteria</taxon>
        <taxon>Bacillati</taxon>
        <taxon>Bacillota</taxon>
        <taxon>Clostridia</taxon>
        <taxon>Thermoanaerobacterales</taxon>
        <taxon>Thermoanaerobacteraceae</taxon>
        <taxon>Thermoanaerobacter</taxon>
    </lineage>
</organism>
<dbReference type="Gene3D" id="3.40.140.10">
    <property type="entry name" value="Cytidine Deaminase, domain 2"/>
    <property type="match status" value="1"/>
</dbReference>
<evidence type="ECO:0000256" key="6">
    <source>
        <dbReference type="ARBA" id="ARBA00022833"/>
    </source>
</evidence>
<dbReference type="KEGG" id="tki:TKV_c00390"/>
<dbReference type="PANTHER" id="PTHR11079:SF202">
    <property type="entry name" value="TRNA-SPECIFIC ADENOSINE DEAMINASE"/>
    <property type="match status" value="1"/>
</dbReference>
<dbReference type="eggNOG" id="COG0590">
    <property type="taxonomic scope" value="Bacteria"/>
</dbReference>
<keyword evidence="11" id="KW-1185">Reference proteome</keyword>
<feature type="binding site" evidence="8">
    <location>
        <position position="84"/>
    </location>
    <ligand>
        <name>Zn(2+)</name>
        <dbReference type="ChEBI" id="CHEBI:29105"/>
        <note>catalytic</note>
    </ligand>
</feature>
<dbReference type="InterPro" id="IPR028883">
    <property type="entry name" value="tRNA_aden_deaminase"/>
</dbReference>
<reference evidence="11" key="1">
    <citation type="journal article" date="2015" name="Genome Announc.">
        <title>Whole-Genome Sequences of 80 Environmental and Clinical Isolates of Burkholderia pseudomallei.</title>
        <authorList>
            <person name="Johnson S.L."/>
            <person name="Baker A.L."/>
            <person name="Chain P.S."/>
            <person name="Currie B.J."/>
            <person name="Daligault H.E."/>
            <person name="Davenport K.W."/>
            <person name="Davis C.B."/>
            <person name="Inglis T.J."/>
            <person name="Kaestli M."/>
            <person name="Koren S."/>
            <person name="Mayo M."/>
            <person name="Merritt A.J."/>
            <person name="Price E.P."/>
            <person name="Sarovich D.S."/>
            <person name="Warner J."/>
            <person name="Rosovitz M.J."/>
        </authorList>
    </citation>
    <scope>NUCLEOTIDE SEQUENCE [LARGE SCALE GENOMIC DNA]</scope>
    <source>
        <strain evidence="11">DSM 2030</strain>
    </source>
</reference>
<accession>A0A097AN61</accession>
<evidence type="ECO:0000256" key="5">
    <source>
        <dbReference type="ARBA" id="ARBA00022801"/>
    </source>
</evidence>
<dbReference type="PROSITE" id="PS51747">
    <property type="entry name" value="CYT_DCMP_DEAMINASES_2"/>
    <property type="match status" value="1"/>
</dbReference>
<evidence type="ECO:0000256" key="7">
    <source>
        <dbReference type="ARBA" id="ARBA00048045"/>
    </source>
</evidence>
<evidence type="ECO:0000256" key="4">
    <source>
        <dbReference type="ARBA" id="ARBA00022723"/>
    </source>
</evidence>
<keyword evidence="3 8" id="KW-0819">tRNA processing</keyword>
<proteinExistence type="inferred from homology"/>
<dbReference type="InterPro" id="IPR016193">
    <property type="entry name" value="Cytidine_deaminase-like"/>
</dbReference>
<dbReference type="SUPFAM" id="SSF53927">
    <property type="entry name" value="Cytidine deaminase-like"/>
    <property type="match status" value="1"/>
</dbReference>
<dbReference type="Proteomes" id="UP000029669">
    <property type="component" value="Chromosome"/>
</dbReference>
<keyword evidence="6 8" id="KW-0862">Zinc</keyword>
<comment type="subunit">
    <text evidence="2 8">Homodimer.</text>
</comment>
<dbReference type="InterPro" id="IPR016192">
    <property type="entry name" value="APOBEC/CMP_deaminase_Zn-bd"/>
</dbReference>
<dbReference type="HOGENOM" id="CLU_025810_3_2_9"/>
<dbReference type="OrthoDB" id="9802676at2"/>
<dbReference type="GO" id="GO:0052717">
    <property type="term" value="F:tRNA-specific adenosine-34 deaminase activity"/>
    <property type="evidence" value="ECO:0007669"/>
    <property type="project" value="UniProtKB-UniRule"/>
</dbReference>
<evidence type="ECO:0000313" key="10">
    <source>
        <dbReference type="EMBL" id="AIS51255.1"/>
    </source>
</evidence>
<keyword evidence="4 8" id="KW-0479">Metal-binding</keyword>
<feature type="binding site" evidence="8">
    <location>
        <position position="51"/>
    </location>
    <ligand>
        <name>Zn(2+)</name>
        <dbReference type="ChEBI" id="CHEBI:29105"/>
        <note>catalytic</note>
    </ligand>
</feature>
<evidence type="ECO:0000256" key="2">
    <source>
        <dbReference type="ARBA" id="ARBA00011738"/>
    </source>
</evidence>
<dbReference type="HAMAP" id="MF_00972">
    <property type="entry name" value="tRNA_aden_deaminase"/>
    <property type="match status" value="1"/>
</dbReference>
<evidence type="ECO:0000256" key="1">
    <source>
        <dbReference type="ARBA" id="ARBA00010669"/>
    </source>
</evidence>
<dbReference type="STRING" id="2325.TKV_c00390"/>
<dbReference type="CDD" id="cd01285">
    <property type="entry name" value="nucleoside_deaminase"/>
    <property type="match status" value="1"/>
</dbReference>
<sequence>MINKFMEAAILEAKKSYQLGEVPVGAVIVKGRQIIGRGFNQKESANDATAHAEILAIREACKTLGSWRLDDCSMYVTLEPCPMCAGAILEARIKRVYIGAESDKSGAAGTVVDILNNSYLGSKTEVYFGIMEEECKTLLKDFFENLRR</sequence>
<name>A0A097AN61_THEKI</name>
<dbReference type="NCBIfam" id="NF008113">
    <property type="entry name" value="PRK10860.1"/>
    <property type="match status" value="1"/>
</dbReference>